<feature type="region of interest" description="Disordered" evidence="6">
    <location>
        <begin position="157"/>
        <end position="182"/>
    </location>
</feature>
<feature type="compositionally biased region" description="Acidic residues" evidence="6">
    <location>
        <begin position="326"/>
        <end position="349"/>
    </location>
</feature>
<sequence length="553" mass="61384">MSEPPSKRARTTPSKPDDTDDAAANAVPDNVTPKAHLRALANALYQQQTRTPQRAASAGPSRTPGTANRTPGASLRQFPVSRRVGPPTTPHAIRALRERRDAALAATGGRNRRRSALQERATPRDILRALSRRLAPISHPIVPSPDVPQTTRSRVAYDDLDDGPDIPRPRLSMPLNEDDDSFHEAPPRLSLAMEDMEDATLHSIEGGRRAVSEDPRPRLSMARLRLSERFGDELEALSEHDAEVYDETIGPLMFNGEAEDALDQDITNRFGEDDTTQELRAMLASRTRSRVSDINLPAGVNLDDEPTFRFTMPTRSRDPSILLPVQDDDEEEDAEDEVDEQDAVTEAEEGPAGIPAGDDDEEEEVDYETDPDGDLDQEMEVQEASTLHLRQASIPRSASPTLQSKKQVQARRKSLKVSRYGTSYPSLPSSVVKRIATSFARLHSGPTTKLSKDTLDAISQASDWYFEQVGEDLSSYAEHAGRKTIEEADVVALMSRQRQISASITPFSLAQKYLPRELLQEIRMPRAALKSKRSAGRKRSRMEMETIEEEAEE</sequence>
<feature type="compositionally biased region" description="Acidic residues" evidence="6">
    <location>
        <begin position="357"/>
        <end position="381"/>
    </location>
</feature>
<feature type="region of interest" description="Disordered" evidence="6">
    <location>
        <begin position="311"/>
        <end position="414"/>
    </location>
</feature>
<dbReference type="Pfam" id="PF15511">
    <property type="entry name" value="CENP-T_C"/>
    <property type="match status" value="1"/>
</dbReference>
<proteinExistence type="inferred from homology"/>
<dbReference type="InterPro" id="IPR009072">
    <property type="entry name" value="Histone-fold"/>
</dbReference>
<evidence type="ECO:0000313" key="9">
    <source>
        <dbReference type="Proteomes" id="UP000572817"/>
    </source>
</evidence>
<dbReference type="Proteomes" id="UP000572817">
    <property type="component" value="Unassembled WGS sequence"/>
</dbReference>
<dbReference type="Gene3D" id="1.10.20.10">
    <property type="entry name" value="Histone, subunit A"/>
    <property type="match status" value="1"/>
</dbReference>
<dbReference type="GO" id="GO:0051382">
    <property type="term" value="P:kinetochore assembly"/>
    <property type="evidence" value="ECO:0007669"/>
    <property type="project" value="InterPro"/>
</dbReference>
<feature type="domain" description="CENP-T/Histone H4 histone fold" evidence="7">
    <location>
        <begin position="420"/>
        <end position="526"/>
    </location>
</feature>
<dbReference type="SUPFAM" id="SSF47113">
    <property type="entry name" value="Histone-fold"/>
    <property type="match status" value="1"/>
</dbReference>
<organism evidence="8 9">
    <name type="scientific">Botryosphaeria dothidea</name>
    <dbReference type="NCBI Taxonomy" id="55169"/>
    <lineage>
        <taxon>Eukaryota</taxon>
        <taxon>Fungi</taxon>
        <taxon>Dikarya</taxon>
        <taxon>Ascomycota</taxon>
        <taxon>Pezizomycotina</taxon>
        <taxon>Dothideomycetes</taxon>
        <taxon>Dothideomycetes incertae sedis</taxon>
        <taxon>Botryosphaeriales</taxon>
        <taxon>Botryosphaeriaceae</taxon>
        <taxon>Botryosphaeria</taxon>
    </lineage>
</organism>
<evidence type="ECO:0000256" key="1">
    <source>
        <dbReference type="ARBA" id="ARBA00004123"/>
    </source>
</evidence>
<dbReference type="GO" id="GO:0046982">
    <property type="term" value="F:protein heterodimerization activity"/>
    <property type="evidence" value="ECO:0007669"/>
    <property type="project" value="InterPro"/>
</dbReference>
<keyword evidence="9" id="KW-1185">Reference proteome</keyword>
<dbReference type="PANTHER" id="PTHR46904">
    <property type="entry name" value="CENTROMERE PROTEIN T"/>
    <property type="match status" value="1"/>
</dbReference>
<dbReference type="GO" id="GO:0000278">
    <property type="term" value="P:mitotic cell cycle"/>
    <property type="evidence" value="ECO:0007669"/>
    <property type="project" value="TreeGrafter"/>
</dbReference>
<feature type="compositionally biased region" description="Basic residues" evidence="6">
    <location>
        <begin position="529"/>
        <end position="540"/>
    </location>
</feature>
<evidence type="ECO:0000256" key="3">
    <source>
        <dbReference type="ARBA" id="ARBA00010137"/>
    </source>
</evidence>
<comment type="caution">
    <text evidence="8">The sequence shown here is derived from an EMBL/GenBank/DDBJ whole genome shotgun (WGS) entry which is preliminary data.</text>
</comment>
<gene>
    <name evidence="8" type="ORF">GTA08_BOTSDO02218</name>
</gene>
<evidence type="ECO:0000256" key="6">
    <source>
        <dbReference type="SAM" id="MobiDB-lite"/>
    </source>
</evidence>
<dbReference type="InterPro" id="IPR035425">
    <property type="entry name" value="CENP-T/H4_C"/>
</dbReference>
<dbReference type="AlphaFoldDB" id="A0A8H4N6Z4"/>
<feature type="region of interest" description="Disordered" evidence="6">
    <location>
        <begin position="529"/>
        <end position="553"/>
    </location>
</feature>
<dbReference type="OrthoDB" id="10071681at2759"/>
<dbReference type="GO" id="GO:0003677">
    <property type="term" value="F:DNA binding"/>
    <property type="evidence" value="ECO:0007669"/>
    <property type="project" value="InterPro"/>
</dbReference>
<evidence type="ECO:0000313" key="8">
    <source>
        <dbReference type="EMBL" id="KAF4309538.1"/>
    </source>
</evidence>
<accession>A0A8H4N6Z4</accession>
<keyword evidence="4" id="KW-0158">Chromosome</keyword>
<evidence type="ECO:0000256" key="4">
    <source>
        <dbReference type="ARBA" id="ARBA00022454"/>
    </source>
</evidence>
<feature type="compositionally biased region" description="Polar residues" evidence="6">
    <location>
        <begin position="394"/>
        <end position="407"/>
    </location>
</feature>
<feature type="compositionally biased region" description="Low complexity" evidence="6">
    <location>
        <begin position="22"/>
        <end position="32"/>
    </location>
</feature>
<comment type="similarity">
    <text evidence="3">Belongs to the CENP-T/CNN1 family.</text>
</comment>
<keyword evidence="5" id="KW-0539">Nucleus</keyword>
<dbReference type="FunFam" id="1.10.20.10:FF:000105">
    <property type="entry name" value="Inner kinetochore subunit cnp20"/>
    <property type="match status" value="1"/>
</dbReference>
<protein>
    <recommendedName>
        <fullName evidence="7">CENP-T/Histone H4 histone fold domain-containing protein</fullName>
    </recommendedName>
</protein>
<evidence type="ECO:0000256" key="5">
    <source>
        <dbReference type="ARBA" id="ARBA00023242"/>
    </source>
</evidence>
<reference evidence="8" key="1">
    <citation type="submission" date="2020-04" db="EMBL/GenBank/DDBJ databases">
        <title>Genome Assembly and Annotation of Botryosphaeria dothidea sdau 11-99, a Latent Pathogen of Apple Fruit Ring Rot in China.</title>
        <authorList>
            <person name="Yu C."/>
            <person name="Diao Y."/>
            <person name="Lu Q."/>
            <person name="Zhao J."/>
            <person name="Cui S."/>
            <person name="Peng C."/>
            <person name="He B."/>
            <person name="Liu H."/>
        </authorList>
    </citation>
    <scope>NUCLEOTIDE SEQUENCE [LARGE SCALE GENOMIC DNA]</scope>
    <source>
        <strain evidence="8">Sdau11-99</strain>
    </source>
</reference>
<name>A0A8H4N6Z4_9PEZI</name>
<dbReference type="GO" id="GO:0000776">
    <property type="term" value="C:kinetochore"/>
    <property type="evidence" value="ECO:0007669"/>
    <property type="project" value="InterPro"/>
</dbReference>
<dbReference type="GO" id="GO:0005634">
    <property type="term" value="C:nucleus"/>
    <property type="evidence" value="ECO:0007669"/>
    <property type="project" value="UniProtKB-SubCell"/>
</dbReference>
<comment type="subcellular location">
    <subcellularLocation>
        <location evidence="2">Chromosome</location>
    </subcellularLocation>
    <subcellularLocation>
        <location evidence="1">Nucleus</location>
    </subcellularLocation>
</comment>
<evidence type="ECO:0000259" key="7">
    <source>
        <dbReference type="Pfam" id="PF15511"/>
    </source>
</evidence>
<evidence type="ECO:0000256" key="2">
    <source>
        <dbReference type="ARBA" id="ARBA00004286"/>
    </source>
</evidence>
<dbReference type="EMBL" id="WWBZ02000016">
    <property type="protein sequence ID" value="KAF4309538.1"/>
    <property type="molecule type" value="Genomic_DNA"/>
</dbReference>
<feature type="region of interest" description="Disordered" evidence="6">
    <location>
        <begin position="1"/>
        <end position="87"/>
    </location>
</feature>
<dbReference type="CDD" id="cd22920">
    <property type="entry name" value="HFD_CENP-T"/>
    <property type="match status" value="1"/>
</dbReference>
<dbReference type="GO" id="GO:0007059">
    <property type="term" value="P:chromosome segregation"/>
    <property type="evidence" value="ECO:0007669"/>
    <property type="project" value="TreeGrafter"/>
</dbReference>
<dbReference type="PANTHER" id="PTHR46904:SF1">
    <property type="entry name" value="CENTROMERE PROTEIN T"/>
    <property type="match status" value="1"/>
</dbReference>
<feature type="compositionally biased region" description="Polar residues" evidence="6">
    <location>
        <begin position="44"/>
        <end position="54"/>
    </location>
</feature>
<dbReference type="InterPro" id="IPR028255">
    <property type="entry name" value="CENP-T"/>
</dbReference>